<keyword evidence="5" id="KW-1003">Cell membrane</keyword>
<keyword evidence="6" id="KW-0145">Chemotaxis</keyword>
<dbReference type="OrthoDB" id="9780302at2"/>
<dbReference type="PANTHER" id="PTHR30534:SF0">
    <property type="entry name" value="FLAGELLAR MOTOR SWITCH PROTEIN FLIG"/>
    <property type="match status" value="1"/>
</dbReference>
<evidence type="ECO:0000259" key="10">
    <source>
        <dbReference type="Pfam" id="PF01706"/>
    </source>
</evidence>
<evidence type="ECO:0000256" key="1">
    <source>
        <dbReference type="ARBA" id="ARBA00004117"/>
    </source>
</evidence>
<dbReference type="NCBIfam" id="TIGR00207">
    <property type="entry name" value="fliG"/>
    <property type="match status" value="1"/>
</dbReference>
<dbReference type="InterPro" id="IPR028263">
    <property type="entry name" value="FliG_N"/>
</dbReference>
<keyword evidence="8" id="KW-0472">Membrane</keyword>
<dbReference type="HOGENOM" id="CLU_047835_1_1_9"/>
<protein>
    <recommendedName>
        <fullName evidence="4">Flagellar motor switch protein FliG</fullName>
    </recommendedName>
</protein>
<dbReference type="GO" id="GO:0006935">
    <property type="term" value="P:chemotaxis"/>
    <property type="evidence" value="ECO:0007669"/>
    <property type="project" value="UniProtKB-KW"/>
</dbReference>
<keyword evidence="13" id="KW-0966">Cell projection</keyword>
<keyword evidence="13" id="KW-0969">Cilium</keyword>
<organism evidence="13 14">
    <name type="scientific">Desulfoscipio gibsoniae DSM 7213</name>
    <dbReference type="NCBI Taxonomy" id="767817"/>
    <lineage>
        <taxon>Bacteria</taxon>
        <taxon>Bacillati</taxon>
        <taxon>Bacillota</taxon>
        <taxon>Clostridia</taxon>
        <taxon>Eubacteriales</taxon>
        <taxon>Desulfallaceae</taxon>
        <taxon>Desulfoscipio</taxon>
    </lineage>
</organism>
<comment type="subcellular location">
    <subcellularLocation>
        <location evidence="1">Bacterial flagellum basal body</location>
    </subcellularLocation>
    <subcellularLocation>
        <location evidence="2">Cell membrane</location>
        <topology evidence="2">Peripheral membrane protein</topology>
        <orientation evidence="2">Cytoplasmic side</orientation>
    </subcellularLocation>
</comment>
<dbReference type="Pfam" id="PF14842">
    <property type="entry name" value="FliG_N"/>
    <property type="match status" value="1"/>
</dbReference>
<dbReference type="InterPro" id="IPR011002">
    <property type="entry name" value="FliG_a-hlx"/>
</dbReference>
<evidence type="ECO:0000256" key="2">
    <source>
        <dbReference type="ARBA" id="ARBA00004413"/>
    </source>
</evidence>
<evidence type="ECO:0000259" key="12">
    <source>
        <dbReference type="Pfam" id="PF14842"/>
    </source>
</evidence>
<dbReference type="Pfam" id="PF14841">
    <property type="entry name" value="FliG_M"/>
    <property type="match status" value="1"/>
</dbReference>
<reference evidence="13 14" key="1">
    <citation type="submission" date="2012-01" db="EMBL/GenBank/DDBJ databases">
        <title>Complete sequence of Desulfotomaculum gibsoniae DSM 7213.</title>
        <authorList>
            <consortium name="US DOE Joint Genome Institute"/>
            <person name="Lucas S."/>
            <person name="Han J."/>
            <person name="Lapidus A."/>
            <person name="Cheng J.-F."/>
            <person name="Goodwin L."/>
            <person name="Pitluck S."/>
            <person name="Peters L."/>
            <person name="Ovchinnikova G."/>
            <person name="Teshima H."/>
            <person name="Detter J.C."/>
            <person name="Han C."/>
            <person name="Tapia R."/>
            <person name="Land M."/>
            <person name="Hauser L."/>
            <person name="Kyrpides N."/>
            <person name="Ivanova N."/>
            <person name="Pagani I."/>
            <person name="Parshina S."/>
            <person name="Plugge C."/>
            <person name="Muyzer G."/>
            <person name="Kuever J."/>
            <person name="Ivanova A."/>
            <person name="Nazina T."/>
            <person name="Klenk H.-P."/>
            <person name="Brambilla E."/>
            <person name="Spring S."/>
            <person name="Stams A.F."/>
            <person name="Woyke T."/>
        </authorList>
    </citation>
    <scope>NUCLEOTIDE SEQUENCE [LARGE SCALE GENOMIC DNA]</scope>
    <source>
        <strain evidence="13 14">DSM 7213</strain>
    </source>
</reference>
<dbReference type="EMBL" id="CP003273">
    <property type="protein sequence ID" value="AGL01658.1"/>
    <property type="molecule type" value="Genomic_DNA"/>
</dbReference>
<keyword evidence="7" id="KW-0283">Flagellar rotation</keyword>
<keyword evidence="9" id="KW-0975">Bacterial flagellum</keyword>
<keyword evidence="14" id="KW-1185">Reference proteome</keyword>
<dbReference type="PANTHER" id="PTHR30534">
    <property type="entry name" value="FLAGELLAR MOTOR SWITCH PROTEIN FLIG"/>
    <property type="match status" value="1"/>
</dbReference>
<keyword evidence="13" id="KW-0282">Flagellum</keyword>
<evidence type="ECO:0000256" key="4">
    <source>
        <dbReference type="ARBA" id="ARBA00021870"/>
    </source>
</evidence>
<evidence type="ECO:0000313" key="14">
    <source>
        <dbReference type="Proteomes" id="UP000013520"/>
    </source>
</evidence>
<proteinExistence type="inferred from homology"/>
<dbReference type="SUPFAM" id="SSF48029">
    <property type="entry name" value="FliG"/>
    <property type="match status" value="2"/>
</dbReference>
<dbReference type="GO" id="GO:0071973">
    <property type="term" value="P:bacterial-type flagellum-dependent cell motility"/>
    <property type="evidence" value="ECO:0007669"/>
    <property type="project" value="InterPro"/>
</dbReference>
<evidence type="ECO:0000256" key="9">
    <source>
        <dbReference type="ARBA" id="ARBA00023143"/>
    </source>
</evidence>
<evidence type="ECO:0000256" key="7">
    <source>
        <dbReference type="ARBA" id="ARBA00022779"/>
    </source>
</evidence>
<dbReference type="InterPro" id="IPR023087">
    <property type="entry name" value="Flg_Motor_Flig_C"/>
</dbReference>
<dbReference type="GO" id="GO:0003774">
    <property type="term" value="F:cytoskeletal motor activity"/>
    <property type="evidence" value="ECO:0007669"/>
    <property type="project" value="InterPro"/>
</dbReference>
<dbReference type="KEGG" id="dgi:Desgi_2229"/>
<dbReference type="InterPro" id="IPR032779">
    <property type="entry name" value="FliG_M"/>
</dbReference>
<dbReference type="Pfam" id="PF01706">
    <property type="entry name" value="FliG_C"/>
    <property type="match status" value="1"/>
</dbReference>
<dbReference type="Gene3D" id="1.10.220.30">
    <property type="match status" value="3"/>
</dbReference>
<accession>R4KEN4</accession>
<comment type="similarity">
    <text evidence="3">Belongs to the FliG family.</text>
</comment>
<evidence type="ECO:0000256" key="6">
    <source>
        <dbReference type="ARBA" id="ARBA00022500"/>
    </source>
</evidence>
<evidence type="ECO:0000256" key="5">
    <source>
        <dbReference type="ARBA" id="ARBA00022475"/>
    </source>
</evidence>
<feature type="domain" description="Flagellar motor switch protein FliG middle" evidence="11">
    <location>
        <begin position="117"/>
        <end position="189"/>
    </location>
</feature>
<dbReference type="PRINTS" id="PR00954">
    <property type="entry name" value="FLGMOTORFLIG"/>
</dbReference>
<dbReference type="GO" id="GO:0009425">
    <property type="term" value="C:bacterial-type flagellum basal body"/>
    <property type="evidence" value="ECO:0007669"/>
    <property type="project" value="UniProtKB-SubCell"/>
</dbReference>
<sequence length="335" mass="38068">MLNKGVNGLQKSAILLISLGSDISAEILKKNFHEQDIEKITQQISIMETVPREIQKQVLEEFGQLLQARDYLAVGGADYAKDMLQKAFGENKASAILEKVQVNIVNKPFATLRKTDPKNLMTFIHSEHPQVIALILTHLHSEQAAMILSSLSPEKQSDIARRIAMTDRVAPEMIREVESILERKMSFLEQSEHSSGGINSLVDILNRVDRSTEKNILEELEMESPDLADEIRKRLFIFEDIVKLPDASIQRVLREIDSQDLARAMRASNDEVQERIFRNMSKRAADMLRDEIIYMGPVRLRDVEESQQKIVQIIRRLDEAGEIIISRGGEDAIIT</sequence>
<gene>
    <name evidence="13" type="ORF">Desgi_2229</name>
</gene>
<dbReference type="GO" id="GO:0005886">
    <property type="term" value="C:plasma membrane"/>
    <property type="evidence" value="ECO:0007669"/>
    <property type="project" value="UniProtKB-SubCell"/>
</dbReference>
<dbReference type="InterPro" id="IPR000090">
    <property type="entry name" value="Flg_Motor_Flig"/>
</dbReference>
<dbReference type="AlphaFoldDB" id="R4KEN4"/>
<dbReference type="PIRSF" id="PIRSF003161">
    <property type="entry name" value="FliG"/>
    <property type="match status" value="1"/>
</dbReference>
<feature type="domain" description="Flagellar motor switch protein FliG N-terminal" evidence="12">
    <location>
        <begin position="7"/>
        <end position="109"/>
    </location>
</feature>
<dbReference type="FunFam" id="1.10.220.30:FF:000001">
    <property type="entry name" value="Flagellar motor switch protein FliG"/>
    <property type="match status" value="1"/>
</dbReference>
<dbReference type="RefSeq" id="WP_006522089.1">
    <property type="nucleotide sequence ID" value="NC_021184.1"/>
</dbReference>
<evidence type="ECO:0000313" key="13">
    <source>
        <dbReference type="EMBL" id="AGL01658.1"/>
    </source>
</evidence>
<dbReference type="Proteomes" id="UP000013520">
    <property type="component" value="Chromosome"/>
</dbReference>
<name>R4KEN4_9FIRM</name>
<evidence type="ECO:0000256" key="3">
    <source>
        <dbReference type="ARBA" id="ARBA00010299"/>
    </source>
</evidence>
<evidence type="ECO:0000256" key="8">
    <source>
        <dbReference type="ARBA" id="ARBA00023136"/>
    </source>
</evidence>
<dbReference type="STRING" id="767817.Desgi_2229"/>
<feature type="domain" description="Flagellar motor switch protein FliG C-terminal" evidence="10">
    <location>
        <begin position="218"/>
        <end position="325"/>
    </location>
</feature>
<dbReference type="eggNOG" id="COG1536">
    <property type="taxonomic scope" value="Bacteria"/>
</dbReference>
<evidence type="ECO:0000259" key="11">
    <source>
        <dbReference type="Pfam" id="PF14841"/>
    </source>
</evidence>